<dbReference type="InterPro" id="IPR038577">
    <property type="entry name" value="GT10-like_C_sf"/>
</dbReference>
<dbReference type="AlphaFoldDB" id="A0A3P6PVD9"/>
<evidence type="ECO:0000256" key="2">
    <source>
        <dbReference type="ARBA" id="ARBA00008919"/>
    </source>
</evidence>
<dbReference type="Pfam" id="PF00852">
    <property type="entry name" value="Glyco_transf_10"/>
    <property type="match status" value="1"/>
</dbReference>
<dbReference type="GO" id="GO:0046920">
    <property type="term" value="F:alpha-(1-&gt;3)-fucosyltransferase activity"/>
    <property type="evidence" value="ECO:0007669"/>
    <property type="project" value="TreeGrafter"/>
</dbReference>
<comment type="subcellular location">
    <subcellularLocation>
        <location evidence="5">Golgi apparatus</location>
        <location evidence="5">Golgi stack membrane</location>
        <topology evidence="5">Single-pass type II membrane protein</topology>
    </subcellularLocation>
</comment>
<keyword evidence="5" id="KW-0472">Membrane</keyword>
<dbReference type="Gene3D" id="3.40.50.11660">
    <property type="entry name" value="Glycosyl transferase family 10, C-terminal domain"/>
    <property type="match status" value="1"/>
</dbReference>
<accession>A0A3P6PVD9</accession>
<dbReference type="InterPro" id="IPR001503">
    <property type="entry name" value="Glyco_trans_10"/>
</dbReference>
<dbReference type="PANTHER" id="PTHR11929:SF145">
    <property type="entry name" value="ALPHA-(1,3)-FUCOSYLTRANSFERASE FUT-1"/>
    <property type="match status" value="1"/>
</dbReference>
<comment type="similarity">
    <text evidence="2 5">Belongs to the glycosyltransferase 10 family.</text>
</comment>
<evidence type="ECO:0000256" key="3">
    <source>
        <dbReference type="ARBA" id="ARBA00022676"/>
    </source>
</evidence>
<keyword evidence="5" id="KW-0333">Golgi apparatus</keyword>
<dbReference type="InterPro" id="IPR055270">
    <property type="entry name" value="Glyco_tran_10_C"/>
</dbReference>
<proteinExistence type="inferred from homology"/>
<dbReference type="SUPFAM" id="SSF53756">
    <property type="entry name" value="UDP-Glycosyltransferase/glycogen phosphorylase"/>
    <property type="match status" value="1"/>
</dbReference>
<feature type="domain" description="Fucosyltransferase C-terminal" evidence="6">
    <location>
        <begin position="34"/>
        <end position="93"/>
    </location>
</feature>
<organism evidence="7 8">
    <name type="scientific">Dibothriocephalus latus</name>
    <name type="common">Fish tapeworm</name>
    <name type="synonym">Diphyllobothrium latum</name>
    <dbReference type="NCBI Taxonomy" id="60516"/>
    <lineage>
        <taxon>Eukaryota</taxon>
        <taxon>Metazoa</taxon>
        <taxon>Spiralia</taxon>
        <taxon>Lophotrochozoa</taxon>
        <taxon>Platyhelminthes</taxon>
        <taxon>Cestoda</taxon>
        <taxon>Eucestoda</taxon>
        <taxon>Diphyllobothriidea</taxon>
        <taxon>Diphyllobothriidae</taxon>
        <taxon>Dibothriocephalus</taxon>
    </lineage>
</organism>
<sequence length="102" mass="11430">MGLNGKDVMVENFRSCICKFKFDVIMTTYFCLSSAGMVPIVMGGSPEDYYSIAPPNSYIHMGQFPTLGKLAEYIRYLDQNDTAYSAYFAWKALGTLKVNSQP</sequence>
<evidence type="ECO:0000313" key="7">
    <source>
        <dbReference type="EMBL" id="VDK43566.1"/>
    </source>
</evidence>
<keyword evidence="3 5" id="KW-0328">Glycosyltransferase</keyword>
<dbReference type="EMBL" id="UYRU01009172">
    <property type="protein sequence ID" value="VDK43566.1"/>
    <property type="molecule type" value="Genomic_DNA"/>
</dbReference>
<name>A0A3P6PVD9_DIBLA</name>
<gene>
    <name evidence="7" type="ORF">DILT_LOCUS1387</name>
</gene>
<keyword evidence="8" id="KW-1185">Reference proteome</keyword>
<evidence type="ECO:0000256" key="1">
    <source>
        <dbReference type="ARBA" id="ARBA00004922"/>
    </source>
</evidence>
<dbReference type="OrthoDB" id="427096at2759"/>
<keyword evidence="4 5" id="KW-0808">Transferase</keyword>
<dbReference type="Proteomes" id="UP000281553">
    <property type="component" value="Unassembled WGS sequence"/>
</dbReference>
<dbReference type="EC" id="2.4.1.-" evidence="5"/>
<keyword evidence="5" id="KW-0812">Transmembrane</keyword>
<dbReference type="GO" id="GO:0032580">
    <property type="term" value="C:Golgi cisterna membrane"/>
    <property type="evidence" value="ECO:0007669"/>
    <property type="project" value="UniProtKB-SubCell"/>
</dbReference>
<evidence type="ECO:0000256" key="5">
    <source>
        <dbReference type="RuleBase" id="RU003832"/>
    </source>
</evidence>
<evidence type="ECO:0000256" key="4">
    <source>
        <dbReference type="ARBA" id="ARBA00022679"/>
    </source>
</evidence>
<evidence type="ECO:0000259" key="6">
    <source>
        <dbReference type="Pfam" id="PF00852"/>
    </source>
</evidence>
<evidence type="ECO:0000313" key="8">
    <source>
        <dbReference type="Proteomes" id="UP000281553"/>
    </source>
</evidence>
<reference evidence="7 8" key="1">
    <citation type="submission" date="2018-11" db="EMBL/GenBank/DDBJ databases">
        <authorList>
            <consortium name="Pathogen Informatics"/>
        </authorList>
    </citation>
    <scope>NUCLEOTIDE SEQUENCE [LARGE SCALE GENOMIC DNA]</scope>
</reference>
<comment type="pathway">
    <text evidence="1">Protein modification; protein glycosylation.</text>
</comment>
<protein>
    <recommendedName>
        <fullName evidence="5">Fucosyltransferase</fullName>
        <ecNumber evidence="5">2.4.1.-</ecNumber>
    </recommendedName>
</protein>
<dbReference type="UniPathway" id="UPA00378"/>
<dbReference type="PANTHER" id="PTHR11929">
    <property type="entry name" value="ALPHA- 1,3 -FUCOSYLTRANSFERASE"/>
    <property type="match status" value="1"/>
</dbReference>